<evidence type="ECO:0000259" key="1">
    <source>
        <dbReference type="Pfam" id="PF18735"/>
    </source>
</evidence>
<evidence type="ECO:0000313" key="3">
    <source>
        <dbReference type="Proteomes" id="UP000662618"/>
    </source>
</evidence>
<gene>
    <name evidence="2" type="ORF">CHRY9390_00053</name>
</gene>
<dbReference type="Pfam" id="PF18735">
    <property type="entry name" value="HEPN_RiboL-PSP"/>
    <property type="match status" value="1"/>
</dbReference>
<comment type="caution">
    <text evidence="2">The sequence shown here is derived from an EMBL/GenBank/DDBJ whole genome shotgun (WGS) entry which is preliminary data.</text>
</comment>
<keyword evidence="3" id="KW-1185">Reference proteome</keyword>
<dbReference type="RefSeq" id="WP_162086623.1">
    <property type="nucleotide sequence ID" value="NZ_CAJIMS010000001.1"/>
</dbReference>
<evidence type="ECO:0000313" key="2">
    <source>
        <dbReference type="EMBL" id="CAD7796755.1"/>
    </source>
</evidence>
<proteinExistence type="predicted"/>
<feature type="domain" description="RiboL-PSP-HEPN" evidence="1">
    <location>
        <begin position="13"/>
        <end position="224"/>
    </location>
</feature>
<name>A0A9N8ME18_9FLAO</name>
<sequence>MGAAIIQFKDSLELANSLKEIERKTYSANPKTKEQPFVKGLRGGAAVLMVASFEFFIKKLFEENISKLNTIPPTIDFSKLPDELQVKSVFHGIKRAMDGPSYEAKPPRVQRIQNILDASKLLINEHINPETFSETGSNPNSATVKEKFKEIGLINIFTIIKSDFETKWGLIVSVDFISDKLDEIVRTRHVVAHTADTLNITRSSQNEAIRFLKILAELLEKELEKHIKNLLVTAKK</sequence>
<dbReference type="AlphaFoldDB" id="A0A9N8ME18"/>
<dbReference type="EMBL" id="CAJIMS010000001">
    <property type="protein sequence ID" value="CAD7796755.1"/>
    <property type="molecule type" value="Genomic_DNA"/>
</dbReference>
<reference evidence="2" key="1">
    <citation type="submission" date="2020-12" db="EMBL/GenBank/DDBJ databases">
        <authorList>
            <person name="Rodrigo-Torres L."/>
            <person name="Arahal R. D."/>
            <person name="Lucena T."/>
        </authorList>
    </citation>
    <scope>NUCLEOTIDE SEQUENCE</scope>
    <source>
        <strain evidence="2">CECT 9390</strain>
    </source>
</reference>
<accession>A0A9N8ME18</accession>
<dbReference type="Proteomes" id="UP000662618">
    <property type="component" value="Unassembled WGS sequence"/>
</dbReference>
<organism evidence="2 3">
    <name type="scientific">Chryseobacterium aquaeductus</name>
    <dbReference type="NCBI Taxonomy" id="2675056"/>
    <lineage>
        <taxon>Bacteria</taxon>
        <taxon>Pseudomonadati</taxon>
        <taxon>Bacteroidota</taxon>
        <taxon>Flavobacteriia</taxon>
        <taxon>Flavobacteriales</taxon>
        <taxon>Weeksellaceae</taxon>
        <taxon>Chryseobacterium group</taxon>
        <taxon>Chryseobacterium</taxon>
    </lineage>
</organism>
<dbReference type="InterPro" id="IPR041519">
    <property type="entry name" value="HEPN_RiboL-PSP"/>
</dbReference>
<protein>
    <recommendedName>
        <fullName evidence="1">RiboL-PSP-HEPN domain-containing protein</fullName>
    </recommendedName>
</protein>